<evidence type="ECO:0000313" key="4">
    <source>
        <dbReference type="Proteomes" id="UP001159405"/>
    </source>
</evidence>
<name>A0ABN8Q4X8_9CNID</name>
<proteinExistence type="predicted"/>
<evidence type="ECO:0000256" key="2">
    <source>
        <dbReference type="SAM" id="Phobius"/>
    </source>
</evidence>
<feature type="compositionally biased region" description="Acidic residues" evidence="1">
    <location>
        <begin position="200"/>
        <end position="212"/>
    </location>
</feature>
<organism evidence="3 4">
    <name type="scientific">Porites lobata</name>
    <dbReference type="NCBI Taxonomy" id="104759"/>
    <lineage>
        <taxon>Eukaryota</taxon>
        <taxon>Metazoa</taxon>
        <taxon>Cnidaria</taxon>
        <taxon>Anthozoa</taxon>
        <taxon>Hexacorallia</taxon>
        <taxon>Scleractinia</taxon>
        <taxon>Fungiina</taxon>
        <taxon>Poritidae</taxon>
        <taxon>Porites</taxon>
    </lineage>
</organism>
<gene>
    <name evidence="3" type="ORF">PLOB_00001316</name>
</gene>
<evidence type="ECO:0000313" key="3">
    <source>
        <dbReference type="EMBL" id="CAH3155704.1"/>
    </source>
</evidence>
<dbReference type="CDD" id="cd01671">
    <property type="entry name" value="CARD"/>
    <property type="match status" value="1"/>
</dbReference>
<keyword evidence="2" id="KW-0812">Transmembrane</keyword>
<feature type="region of interest" description="Disordered" evidence="1">
    <location>
        <begin position="181"/>
        <end position="230"/>
    </location>
</feature>
<feature type="transmembrane region" description="Helical" evidence="2">
    <location>
        <begin position="350"/>
        <end position="365"/>
    </location>
</feature>
<sequence>MAKHSQLEDCSKFLEETNLFTEGTKKKIERFVRTVERGCFDEFLVLFARNIREDDLFKICIYLRSYGIFDQADQERIFNDLVFCTPERKASELLTEIGKRGHHVYWHLAHALKTRQTPMFNFFHGGDFQCCVCREVEEREREERLAEMENVEKKFVTKFRALREKVEDKCTTVKKRAEEKIRNRALSRTSSDEQASMQDKDDDLEPEDEESTISEGSYLEDREPDNEGNTKAKDLEKALDNTLKMIKTFVGKVEEKCSTAVKKRKRFSRPLSRQYRATTSVHVHEPQTVDSEDLPTALAAETNRTKQGKENNSVAKERTLIQRKRAYKIAFVTLSAVTMFTFYPLPAFDFLFLFIYCNVLILLITF</sequence>
<reference evidence="3 4" key="1">
    <citation type="submission" date="2022-05" db="EMBL/GenBank/DDBJ databases">
        <authorList>
            <consortium name="Genoscope - CEA"/>
            <person name="William W."/>
        </authorList>
    </citation>
    <scope>NUCLEOTIDE SEQUENCE [LARGE SCALE GENOMIC DNA]</scope>
</reference>
<keyword evidence="2" id="KW-1133">Transmembrane helix</keyword>
<keyword evidence="2" id="KW-0472">Membrane</keyword>
<comment type="caution">
    <text evidence="3">The sequence shown here is derived from an EMBL/GenBank/DDBJ whole genome shotgun (WGS) entry which is preliminary data.</text>
</comment>
<feature type="compositionally biased region" description="Polar residues" evidence="1">
    <location>
        <begin position="186"/>
        <end position="197"/>
    </location>
</feature>
<dbReference type="EMBL" id="CALNXK010000102">
    <property type="protein sequence ID" value="CAH3155704.1"/>
    <property type="molecule type" value="Genomic_DNA"/>
</dbReference>
<protein>
    <submittedName>
        <fullName evidence="3">Uncharacterized protein</fullName>
    </submittedName>
</protein>
<accession>A0ABN8Q4X8</accession>
<keyword evidence="4" id="KW-1185">Reference proteome</keyword>
<dbReference type="InterPro" id="IPR011029">
    <property type="entry name" value="DEATH-like_dom_sf"/>
</dbReference>
<evidence type="ECO:0000256" key="1">
    <source>
        <dbReference type="SAM" id="MobiDB-lite"/>
    </source>
</evidence>
<dbReference type="Gene3D" id="1.10.533.10">
    <property type="entry name" value="Death Domain, Fas"/>
    <property type="match status" value="1"/>
</dbReference>
<dbReference type="Proteomes" id="UP001159405">
    <property type="component" value="Unassembled WGS sequence"/>
</dbReference>